<accession>A0ABU6TT50</accession>
<keyword evidence="2" id="KW-1185">Reference proteome</keyword>
<reference evidence="1 2" key="1">
    <citation type="journal article" date="2023" name="Plants (Basel)">
        <title>Bridging the Gap: Combining Genomics and Transcriptomics Approaches to Understand Stylosanthes scabra, an Orphan Legume from the Brazilian Caatinga.</title>
        <authorList>
            <person name="Ferreira-Neto J.R.C."/>
            <person name="da Silva M.D."/>
            <person name="Binneck E."/>
            <person name="de Melo N.F."/>
            <person name="da Silva R.H."/>
            <person name="de Melo A.L.T.M."/>
            <person name="Pandolfi V."/>
            <person name="Bustamante F.O."/>
            <person name="Brasileiro-Vidal A.C."/>
            <person name="Benko-Iseppon A.M."/>
        </authorList>
    </citation>
    <scope>NUCLEOTIDE SEQUENCE [LARGE SCALE GENOMIC DNA]</scope>
    <source>
        <tissue evidence="1">Leaves</tissue>
    </source>
</reference>
<dbReference type="EMBL" id="JASCZI010091958">
    <property type="protein sequence ID" value="MED6151572.1"/>
    <property type="molecule type" value="Genomic_DNA"/>
</dbReference>
<gene>
    <name evidence="1" type="ORF">PIB30_083783</name>
</gene>
<evidence type="ECO:0000313" key="1">
    <source>
        <dbReference type="EMBL" id="MED6151572.1"/>
    </source>
</evidence>
<dbReference type="Proteomes" id="UP001341840">
    <property type="component" value="Unassembled WGS sequence"/>
</dbReference>
<sequence>MQRQGERTTATLRFSCSLLSMSCSPMRRERFWRISWKKATMEAEATAPSPLTSSSLLEAFLSPLTPPNSPSVLKLLVSSWWK</sequence>
<comment type="caution">
    <text evidence="1">The sequence shown here is derived from an EMBL/GenBank/DDBJ whole genome shotgun (WGS) entry which is preliminary data.</text>
</comment>
<protein>
    <recommendedName>
        <fullName evidence="3">Secreted protein</fullName>
    </recommendedName>
</protein>
<evidence type="ECO:0000313" key="2">
    <source>
        <dbReference type="Proteomes" id="UP001341840"/>
    </source>
</evidence>
<name>A0ABU6TT50_9FABA</name>
<proteinExistence type="predicted"/>
<organism evidence="1 2">
    <name type="scientific">Stylosanthes scabra</name>
    <dbReference type="NCBI Taxonomy" id="79078"/>
    <lineage>
        <taxon>Eukaryota</taxon>
        <taxon>Viridiplantae</taxon>
        <taxon>Streptophyta</taxon>
        <taxon>Embryophyta</taxon>
        <taxon>Tracheophyta</taxon>
        <taxon>Spermatophyta</taxon>
        <taxon>Magnoliopsida</taxon>
        <taxon>eudicotyledons</taxon>
        <taxon>Gunneridae</taxon>
        <taxon>Pentapetalae</taxon>
        <taxon>rosids</taxon>
        <taxon>fabids</taxon>
        <taxon>Fabales</taxon>
        <taxon>Fabaceae</taxon>
        <taxon>Papilionoideae</taxon>
        <taxon>50 kb inversion clade</taxon>
        <taxon>dalbergioids sensu lato</taxon>
        <taxon>Dalbergieae</taxon>
        <taxon>Pterocarpus clade</taxon>
        <taxon>Stylosanthes</taxon>
    </lineage>
</organism>
<evidence type="ECO:0008006" key="3">
    <source>
        <dbReference type="Google" id="ProtNLM"/>
    </source>
</evidence>